<reference evidence="1 2" key="1">
    <citation type="submission" date="2019-12" db="EMBL/GenBank/DDBJ databases">
        <title>A genome sequence resource for the geographically widespread anthracnose pathogen Colletotrichum asianum.</title>
        <authorList>
            <person name="Meng Y."/>
        </authorList>
    </citation>
    <scope>NUCLEOTIDE SEQUENCE [LARGE SCALE GENOMIC DNA]</scope>
    <source>
        <strain evidence="1 2">ICMP 18580</strain>
    </source>
</reference>
<proteinExistence type="predicted"/>
<gene>
    <name evidence="1" type="ORF">GQ607_003265</name>
</gene>
<dbReference type="EMBL" id="WOWK01000011">
    <property type="protein sequence ID" value="KAF0329697.1"/>
    <property type="molecule type" value="Genomic_DNA"/>
</dbReference>
<keyword evidence="2" id="KW-1185">Reference proteome</keyword>
<dbReference type="Proteomes" id="UP000434172">
    <property type="component" value="Unassembled WGS sequence"/>
</dbReference>
<comment type="caution">
    <text evidence="1">The sequence shown here is derived from an EMBL/GenBank/DDBJ whole genome shotgun (WGS) entry which is preliminary data.</text>
</comment>
<name>A0A8H3WPR0_9PEZI</name>
<accession>A0A8H3WPR0</accession>
<evidence type="ECO:0000313" key="1">
    <source>
        <dbReference type="EMBL" id="KAF0329697.1"/>
    </source>
</evidence>
<protein>
    <submittedName>
        <fullName evidence="1">Uncharacterized protein</fullName>
    </submittedName>
</protein>
<sequence>MRFRRASSATNDCSASETADLLQDVCTRSRRSHQAPASQSRPLR</sequence>
<organism evidence="1 2">
    <name type="scientific">Colletotrichum asianum</name>
    <dbReference type="NCBI Taxonomy" id="702518"/>
    <lineage>
        <taxon>Eukaryota</taxon>
        <taxon>Fungi</taxon>
        <taxon>Dikarya</taxon>
        <taxon>Ascomycota</taxon>
        <taxon>Pezizomycotina</taxon>
        <taxon>Sordariomycetes</taxon>
        <taxon>Hypocreomycetidae</taxon>
        <taxon>Glomerellales</taxon>
        <taxon>Glomerellaceae</taxon>
        <taxon>Colletotrichum</taxon>
        <taxon>Colletotrichum gloeosporioides species complex</taxon>
    </lineage>
</organism>
<dbReference type="AlphaFoldDB" id="A0A8H3WPR0"/>
<evidence type="ECO:0000313" key="2">
    <source>
        <dbReference type="Proteomes" id="UP000434172"/>
    </source>
</evidence>